<evidence type="ECO:0000256" key="2">
    <source>
        <dbReference type="ARBA" id="ARBA00004613"/>
    </source>
</evidence>
<comment type="similarity">
    <text evidence="3">Belongs to the glycosyl hydrolase 5 (cellulase A) family.</text>
</comment>
<evidence type="ECO:0000256" key="4">
    <source>
        <dbReference type="ARBA" id="ARBA00012706"/>
    </source>
</evidence>
<comment type="subcellular location">
    <subcellularLocation>
        <location evidence="2">Secreted</location>
    </subcellularLocation>
</comment>
<dbReference type="SUPFAM" id="SSF51445">
    <property type="entry name" value="(Trans)glycosidases"/>
    <property type="match status" value="1"/>
</dbReference>
<dbReference type="GO" id="GO:0016985">
    <property type="term" value="F:mannan endo-1,4-beta-mannosidase activity"/>
    <property type="evidence" value="ECO:0007669"/>
    <property type="project" value="UniProtKB-EC"/>
</dbReference>
<feature type="signal peptide" evidence="10">
    <location>
        <begin position="1"/>
        <end position="20"/>
    </location>
</feature>
<feature type="region of interest" description="Disordered" evidence="9">
    <location>
        <begin position="80"/>
        <end position="141"/>
    </location>
</feature>
<dbReference type="AlphaFoldDB" id="A0A0D6ERD7"/>
<evidence type="ECO:0000259" key="11">
    <source>
        <dbReference type="Pfam" id="PF26410"/>
    </source>
</evidence>
<evidence type="ECO:0000256" key="7">
    <source>
        <dbReference type="ARBA" id="ARBA00022801"/>
    </source>
</evidence>
<evidence type="ECO:0000313" key="13">
    <source>
        <dbReference type="Proteomes" id="UP000243876"/>
    </source>
</evidence>
<evidence type="ECO:0000313" key="12">
    <source>
        <dbReference type="EMBL" id="CEQ42519.1"/>
    </source>
</evidence>
<dbReference type="InterPro" id="IPR045053">
    <property type="entry name" value="MAN-like"/>
</dbReference>
<reference evidence="13" key="1">
    <citation type="submission" date="2015-02" db="EMBL/GenBank/DDBJ databases">
        <authorList>
            <person name="Gon?alves P."/>
        </authorList>
    </citation>
    <scope>NUCLEOTIDE SEQUENCE [LARGE SCALE GENOMIC DNA]</scope>
</reference>
<keyword evidence="7" id="KW-0378">Hydrolase</keyword>
<evidence type="ECO:0000256" key="5">
    <source>
        <dbReference type="ARBA" id="ARBA00022525"/>
    </source>
</evidence>
<proteinExistence type="inferred from homology"/>
<protein>
    <recommendedName>
        <fullName evidence="4">mannan endo-1,4-beta-mannosidase</fullName>
        <ecNumber evidence="4">3.2.1.78</ecNumber>
    </recommendedName>
</protein>
<dbReference type="EC" id="3.2.1.78" evidence="4"/>
<dbReference type="Gene3D" id="3.20.20.80">
    <property type="entry name" value="Glycosidases"/>
    <property type="match status" value="1"/>
</dbReference>
<evidence type="ECO:0000256" key="9">
    <source>
        <dbReference type="SAM" id="MobiDB-lite"/>
    </source>
</evidence>
<feature type="compositionally biased region" description="Basic residues" evidence="9">
    <location>
        <begin position="39"/>
        <end position="53"/>
    </location>
</feature>
<dbReference type="InterPro" id="IPR017853">
    <property type="entry name" value="GH"/>
</dbReference>
<feature type="chain" id="PRO_5002303504" description="mannan endo-1,4-beta-mannosidase" evidence="10">
    <location>
        <begin position="21"/>
        <end position="553"/>
    </location>
</feature>
<accession>A0A0D6ERD7</accession>
<keyword evidence="8" id="KW-0326">Glycosidase</keyword>
<name>A0A0D6ERD7_SPOSA</name>
<dbReference type="OrthoDB" id="406631at2759"/>
<dbReference type="PANTHER" id="PTHR31451">
    <property type="match status" value="1"/>
</dbReference>
<feature type="compositionally biased region" description="Low complexity" evidence="9">
    <location>
        <begin position="54"/>
        <end position="68"/>
    </location>
</feature>
<evidence type="ECO:0000256" key="10">
    <source>
        <dbReference type="SAM" id="SignalP"/>
    </source>
</evidence>
<keyword evidence="13" id="KW-1185">Reference proteome</keyword>
<dbReference type="PANTHER" id="PTHR31451:SF39">
    <property type="entry name" value="MANNAN ENDO-1,4-BETA-MANNOSIDASE 1"/>
    <property type="match status" value="1"/>
</dbReference>
<keyword evidence="6 10" id="KW-0732">Signal</keyword>
<keyword evidence="5" id="KW-0964">Secreted</keyword>
<evidence type="ECO:0000256" key="6">
    <source>
        <dbReference type="ARBA" id="ARBA00022729"/>
    </source>
</evidence>
<sequence length="553" mass="59631">MRFTTSLVAIVLLSLHTVSAQGIPAREVWRQRYLASKQHHLEKKGMHHSRRTIRTTSPTSSSSITTITTSSVTSTAAAATTSSSSTLSTSSPSSTSLSSSASRSSPSSPVLGTTSTTSSSTSTTLSSSSSSATPAPSPFTTGTTRALVAATTSSAKTCAPTYTAGGFTITGTGTLPKPTSFVKKAARSQQLTVNNQPFRIVGPKDENYGPIGSYTDKGVCLQGACYSAPIEKSLTCFLVQRVREALAIAVAMGANTIRALSCGISVGPNNPYNLEPSWNVFNSSAVSCPSPSLLHHSRLTYSIHQQWDIRDYVIYAAREYGLRIILTLTDNYNYYTGGKYDYINFRHASSASNGIEFFTNRAVQNAYGTYIGEFMQRVNTYTGVTYANDPTILAWFVMRIFPSFNLVFHRETGNELGGYINAEAWPPVQWTTQIIRFITEYDTNHLILDGSLPLSFLPGRDLTLSDHTGVGSNGIYNYTTKAEPAGLTNRGVDIVSDHAYPRNVALLNAEIPIATKNLKAFLLGEMDWTVDFGGDTLSDYIAAIDASGTYLGE</sequence>
<gene>
    <name evidence="12" type="primary">SPOSA6832_04338</name>
</gene>
<dbReference type="InterPro" id="IPR001547">
    <property type="entry name" value="Glyco_hydro_5"/>
</dbReference>
<evidence type="ECO:0000256" key="3">
    <source>
        <dbReference type="ARBA" id="ARBA00005641"/>
    </source>
</evidence>
<dbReference type="GO" id="GO:0005576">
    <property type="term" value="C:extracellular region"/>
    <property type="evidence" value="ECO:0007669"/>
    <property type="project" value="UniProtKB-SubCell"/>
</dbReference>
<evidence type="ECO:0000256" key="8">
    <source>
        <dbReference type="ARBA" id="ARBA00023295"/>
    </source>
</evidence>
<comment type="catalytic activity">
    <reaction evidence="1">
        <text>Random hydrolysis of (1-&gt;4)-beta-D-mannosidic linkages in mannans, galactomannans and glucomannans.</text>
        <dbReference type="EC" id="3.2.1.78"/>
    </reaction>
</comment>
<dbReference type="EMBL" id="CENE01000028">
    <property type="protein sequence ID" value="CEQ42519.1"/>
    <property type="molecule type" value="Genomic_DNA"/>
</dbReference>
<feature type="domain" description="Glycoside hydrolase family 5" evidence="11">
    <location>
        <begin position="348"/>
        <end position="451"/>
    </location>
</feature>
<dbReference type="Proteomes" id="UP000243876">
    <property type="component" value="Unassembled WGS sequence"/>
</dbReference>
<feature type="region of interest" description="Disordered" evidence="9">
    <location>
        <begin position="39"/>
        <end position="68"/>
    </location>
</feature>
<organism evidence="12 13">
    <name type="scientific">Sporidiobolus salmonicolor</name>
    <name type="common">Yeast-like fungus</name>
    <name type="synonym">Sporobolomyces salmonicolor</name>
    <dbReference type="NCBI Taxonomy" id="5005"/>
    <lineage>
        <taxon>Eukaryota</taxon>
        <taxon>Fungi</taxon>
        <taxon>Dikarya</taxon>
        <taxon>Basidiomycota</taxon>
        <taxon>Pucciniomycotina</taxon>
        <taxon>Microbotryomycetes</taxon>
        <taxon>Sporidiobolales</taxon>
        <taxon>Sporidiobolaceae</taxon>
        <taxon>Sporobolomyces</taxon>
    </lineage>
</organism>
<dbReference type="Pfam" id="PF26410">
    <property type="entry name" value="GH5_mannosidase"/>
    <property type="match status" value="1"/>
</dbReference>
<evidence type="ECO:0000256" key="1">
    <source>
        <dbReference type="ARBA" id="ARBA00001678"/>
    </source>
</evidence>